<name>A0A816E2D4_ADIRI</name>
<feature type="compositionally biased region" description="Basic and acidic residues" evidence="1">
    <location>
        <begin position="1"/>
        <end position="10"/>
    </location>
</feature>
<evidence type="ECO:0000313" key="2">
    <source>
        <dbReference type="EMBL" id="CAF1640496.1"/>
    </source>
</evidence>
<keyword evidence="3" id="KW-1185">Reference proteome</keyword>
<feature type="region of interest" description="Disordered" evidence="1">
    <location>
        <begin position="1"/>
        <end position="23"/>
    </location>
</feature>
<evidence type="ECO:0000313" key="3">
    <source>
        <dbReference type="Proteomes" id="UP000663828"/>
    </source>
</evidence>
<protein>
    <submittedName>
        <fullName evidence="2">Uncharacterized protein</fullName>
    </submittedName>
</protein>
<sequence length="188" mass="21331">MRCENADKSHSARHSSLPTSANPDNELIISTLTGFECDLGDKLAQIDREAEMQVQELELSECLLRVAQLVELFKHTVVTTTLQNQNEWSNDTGHHLRKQNGATGNTLLDHKVEQIVVNKGLTRQQWNCLLYISLSNGDTSEITKVSKSQLQKIHEKASRLLEIDERDAVFALIHAIETHMSKEYFVHK</sequence>
<organism evidence="2 3">
    <name type="scientific">Adineta ricciae</name>
    <name type="common">Rotifer</name>
    <dbReference type="NCBI Taxonomy" id="249248"/>
    <lineage>
        <taxon>Eukaryota</taxon>
        <taxon>Metazoa</taxon>
        <taxon>Spiralia</taxon>
        <taxon>Gnathifera</taxon>
        <taxon>Rotifera</taxon>
        <taxon>Eurotatoria</taxon>
        <taxon>Bdelloidea</taxon>
        <taxon>Adinetida</taxon>
        <taxon>Adinetidae</taxon>
        <taxon>Adineta</taxon>
    </lineage>
</organism>
<reference evidence="2" key="1">
    <citation type="submission" date="2021-02" db="EMBL/GenBank/DDBJ databases">
        <authorList>
            <person name="Nowell W R."/>
        </authorList>
    </citation>
    <scope>NUCLEOTIDE SEQUENCE</scope>
</reference>
<dbReference type="AlphaFoldDB" id="A0A816E2D4"/>
<dbReference type="Proteomes" id="UP000663828">
    <property type="component" value="Unassembled WGS sequence"/>
</dbReference>
<accession>A0A816E2D4</accession>
<dbReference type="EMBL" id="CAJNOR010009042">
    <property type="protein sequence ID" value="CAF1640496.1"/>
    <property type="molecule type" value="Genomic_DNA"/>
</dbReference>
<comment type="caution">
    <text evidence="2">The sequence shown here is derived from an EMBL/GenBank/DDBJ whole genome shotgun (WGS) entry which is preliminary data.</text>
</comment>
<gene>
    <name evidence="2" type="ORF">XAT740_LOCUS53229</name>
</gene>
<feature type="compositionally biased region" description="Polar residues" evidence="1">
    <location>
        <begin position="14"/>
        <end position="23"/>
    </location>
</feature>
<evidence type="ECO:0000256" key="1">
    <source>
        <dbReference type="SAM" id="MobiDB-lite"/>
    </source>
</evidence>
<proteinExistence type="predicted"/>